<feature type="binding site" evidence="19">
    <location>
        <position position="849"/>
    </location>
    <ligand>
        <name>ATP</name>
        <dbReference type="ChEBI" id="CHEBI:30616"/>
        <label>2</label>
    </ligand>
</feature>
<dbReference type="SUPFAM" id="SSF52440">
    <property type="entry name" value="PreATP-grasp domain"/>
    <property type="match status" value="2"/>
</dbReference>
<evidence type="ECO:0000256" key="1">
    <source>
        <dbReference type="ARBA" id="ARBA00001936"/>
    </source>
</evidence>
<dbReference type="NCBIfam" id="NF003671">
    <property type="entry name" value="PRK05294.1"/>
    <property type="match status" value="1"/>
</dbReference>
<feature type="binding site" evidence="19">
    <location>
        <position position="849"/>
    </location>
    <ligand>
        <name>Mn(2+)</name>
        <dbReference type="ChEBI" id="CHEBI:29035"/>
        <label>3</label>
    </ligand>
</feature>
<evidence type="ECO:0000256" key="19">
    <source>
        <dbReference type="HAMAP-Rule" id="MF_01210"/>
    </source>
</evidence>
<feature type="binding site" evidence="19">
    <location>
        <position position="849"/>
    </location>
    <ligand>
        <name>Mg(2+)</name>
        <dbReference type="ChEBI" id="CHEBI:18420"/>
        <label>4</label>
    </ligand>
</feature>
<dbReference type="InterPro" id="IPR005479">
    <property type="entry name" value="CPAse_ATP-bd"/>
</dbReference>
<comment type="catalytic activity">
    <reaction evidence="16 19">
        <text>hydrogencarbonate + L-glutamine + 2 ATP + H2O = carbamoyl phosphate + L-glutamate + 2 ADP + phosphate + 2 H(+)</text>
        <dbReference type="Rhea" id="RHEA:18633"/>
        <dbReference type="ChEBI" id="CHEBI:15377"/>
        <dbReference type="ChEBI" id="CHEBI:15378"/>
        <dbReference type="ChEBI" id="CHEBI:17544"/>
        <dbReference type="ChEBI" id="CHEBI:29985"/>
        <dbReference type="ChEBI" id="CHEBI:30616"/>
        <dbReference type="ChEBI" id="CHEBI:43474"/>
        <dbReference type="ChEBI" id="CHEBI:58228"/>
        <dbReference type="ChEBI" id="CHEBI:58359"/>
        <dbReference type="ChEBI" id="CHEBI:456216"/>
        <dbReference type="EC" id="6.3.5.5"/>
    </reaction>
</comment>
<dbReference type="Gene3D" id="3.30.470.20">
    <property type="entry name" value="ATP-grasp fold, B domain"/>
    <property type="match status" value="2"/>
</dbReference>
<comment type="cofactor">
    <cofactor evidence="1">
        <name>Mn(2+)</name>
        <dbReference type="ChEBI" id="CHEBI:29035"/>
    </cofactor>
</comment>
<evidence type="ECO:0000313" key="22">
    <source>
        <dbReference type="EMBL" id="AGW12126.1"/>
    </source>
</evidence>
<feature type="binding site" evidence="19">
    <location>
        <position position="837"/>
    </location>
    <ligand>
        <name>Mn(2+)</name>
        <dbReference type="ChEBI" id="CHEBI:29035"/>
        <label>3</label>
    </ligand>
</feature>
<dbReference type="HAMAP" id="MF_01210_B">
    <property type="entry name" value="CPSase_L_chain_B"/>
    <property type="match status" value="1"/>
</dbReference>
<comment type="pathway">
    <text evidence="3 19">Amino-acid biosynthesis; L-arginine biosynthesis; carbamoyl phosphate from bicarbonate: step 1/1.</text>
</comment>
<dbReference type="FunFam" id="1.10.1030.10:FF:000002">
    <property type="entry name" value="Carbamoyl-phosphate synthase large chain"/>
    <property type="match status" value="1"/>
</dbReference>
<dbReference type="SMART" id="SM01096">
    <property type="entry name" value="CPSase_L_D3"/>
    <property type="match status" value="1"/>
</dbReference>
<feature type="binding site" evidence="19">
    <location>
        <position position="299"/>
    </location>
    <ligand>
        <name>Mg(2+)</name>
        <dbReference type="ChEBI" id="CHEBI:18420"/>
        <label>1</label>
    </ligand>
</feature>
<dbReference type="CDD" id="cd01424">
    <property type="entry name" value="MGS_CPS_II"/>
    <property type="match status" value="1"/>
</dbReference>
<feature type="binding site" evidence="19">
    <location>
        <position position="285"/>
    </location>
    <ligand>
        <name>Mg(2+)</name>
        <dbReference type="ChEBI" id="CHEBI:18420"/>
        <label>1</label>
    </ligand>
</feature>
<feature type="binding site" evidence="19">
    <location>
        <position position="794"/>
    </location>
    <ligand>
        <name>ATP</name>
        <dbReference type="ChEBI" id="CHEBI:30616"/>
        <label>2</label>
    </ligand>
</feature>
<dbReference type="InterPro" id="IPR036914">
    <property type="entry name" value="MGS-like_dom_sf"/>
</dbReference>
<feature type="binding site" evidence="19">
    <location>
        <position position="285"/>
    </location>
    <ligand>
        <name>ATP</name>
        <dbReference type="ChEBI" id="CHEBI:30616"/>
        <label>1</label>
    </ligand>
</feature>
<comment type="catalytic activity">
    <reaction evidence="15 19">
        <text>hydrogencarbonate + NH4(+) + 2 ATP = carbamoyl phosphate + 2 ADP + phosphate + 2 H(+)</text>
        <dbReference type="Rhea" id="RHEA:18029"/>
        <dbReference type="ChEBI" id="CHEBI:15378"/>
        <dbReference type="ChEBI" id="CHEBI:17544"/>
        <dbReference type="ChEBI" id="CHEBI:28938"/>
        <dbReference type="ChEBI" id="CHEBI:30616"/>
        <dbReference type="ChEBI" id="CHEBI:43474"/>
        <dbReference type="ChEBI" id="CHEBI:58228"/>
        <dbReference type="ChEBI" id="CHEBI:456216"/>
        <dbReference type="EC" id="6.3.4.16"/>
    </reaction>
</comment>
<dbReference type="FunFam" id="3.40.50.20:FF:000001">
    <property type="entry name" value="Carbamoyl-phosphate synthase large chain"/>
    <property type="match status" value="1"/>
</dbReference>
<keyword evidence="23" id="KW-1185">Reference proteome</keyword>
<dbReference type="GO" id="GO:0005737">
    <property type="term" value="C:cytoplasm"/>
    <property type="evidence" value="ECO:0007669"/>
    <property type="project" value="TreeGrafter"/>
</dbReference>
<dbReference type="EMBL" id="CP006585">
    <property type="protein sequence ID" value="AGW12126.1"/>
    <property type="molecule type" value="Genomic_DNA"/>
</dbReference>
<evidence type="ECO:0000256" key="17">
    <source>
        <dbReference type="ARBA" id="ARBA00057223"/>
    </source>
</evidence>
<dbReference type="GO" id="GO:0005524">
    <property type="term" value="F:ATP binding"/>
    <property type="evidence" value="ECO:0007669"/>
    <property type="project" value="UniProtKB-UniRule"/>
</dbReference>
<feature type="binding site" evidence="19">
    <location>
        <position position="242"/>
    </location>
    <ligand>
        <name>ATP</name>
        <dbReference type="ChEBI" id="CHEBI:30616"/>
        <label>1</label>
    </ligand>
</feature>
<dbReference type="UniPathway" id="UPA00070">
    <property type="reaction ID" value="UER00115"/>
</dbReference>
<dbReference type="PANTHER" id="PTHR11405:SF53">
    <property type="entry name" value="CARBAMOYL-PHOSPHATE SYNTHASE [AMMONIA], MITOCHONDRIAL"/>
    <property type="match status" value="1"/>
</dbReference>
<feature type="domain" description="MGS-like" evidence="21">
    <location>
        <begin position="945"/>
        <end position="1082"/>
    </location>
</feature>
<feature type="region of interest" description="Allosteric domain" evidence="19">
    <location>
        <begin position="945"/>
        <end position="1082"/>
    </location>
</feature>
<dbReference type="InterPro" id="IPR036897">
    <property type="entry name" value="CarbamoylP_synth_lsu_oligo_sf"/>
</dbReference>
<dbReference type="SUPFAM" id="SSF52335">
    <property type="entry name" value="Methylglyoxal synthase-like"/>
    <property type="match status" value="1"/>
</dbReference>
<comment type="similarity">
    <text evidence="4 19">Belongs to the CarB family.</text>
</comment>
<dbReference type="FunFam" id="3.30.470.20:FF:000013">
    <property type="entry name" value="Carbamoyl-phosphate synthase large chain"/>
    <property type="match status" value="1"/>
</dbReference>
<dbReference type="InterPro" id="IPR011761">
    <property type="entry name" value="ATP-grasp"/>
</dbReference>
<dbReference type="OrthoDB" id="9804197at2"/>
<evidence type="ECO:0000256" key="11">
    <source>
        <dbReference type="ARBA" id="ARBA00022840"/>
    </source>
</evidence>
<evidence type="ECO:0000256" key="13">
    <source>
        <dbReference type="ARBA" id="ARBA00022975"/>
    </source>
</evidence>
<dbReference type="SMART" id="SM00851">
    <property type="entry name" value="MGS"/>
    <property type="match status" value="1"/>
</dbReference>
<evidence type="ECO:0000256" key="9">
    <source>
        <dbReference type="ARBA" id="ARBA00022737"/>
    </source>
</evidence>
<feature type="binding site" evidence="19">
    <location>
        <position position="795"/>
    </location>
    <ligand>
        <name>ATP</name>
        <dbReference type="ChEBI" id="CHEBI:30616"/>
        <label>2</label>
    </ligand>
</feature>
<feature type="binding site" evidence="19">
    <location>
        <position position="208"/>
    </location>
    <ligand>
        <name>ATP</name>
        <dbReference type="ChEBI" id="CHEBI:30616"/>
        <label>1</label>
    </ligand>
</feature>
<dbReference type="PROSITE" id="PS51257">
    <property type="entry name" value="PROKAR_LIPOPROTEIN"/>
    <property type="match status" value="1"/>
</dbReference>
<dbReference type="PATRIC" id="fig|1121448.10.peg.194"/>
<dbReference type="HAMAP" id="MF_01210_A">
    <property type="entry name" value="CPSase_L_chain_A"/>
    <property type="match status" value="1"/>
</dbReference>
<feature type="binding site" evidence="19">
    <location>
        <position position="849"/>
    </location>
    <ligand>
        <name>Mg(2+)</name>
        <dbReference type="ChEBI" id="CHEBI:18420"/>
        <label>3</label>
    </ligand>
</feature>
<dbReference type="Pfam" id="PF02787">
    <property type="entry name" value="CPSase_L_D3"/>
    <property type="match status" value="1"/>
</dbReference>
<feature type="binding site" evidence="19">
    <location>
        <position position="837"/>
    </location>
    <ligand>
        <name>Mg(2+)</name>
        <dbReference type="ChEBI" id="CHEBI:18420"/>
        <label>3</label>
    </ligand>
</feature>
<evidence type="ECO:0000256" key="4">
    <source>
        <dbReference type="ARBA" id="ARBA00009799"/>
    </source>
</evidence>
<dbReference type="NCBIfam" id="NF009455">
    <property type="entry name" value="PRK12815.1"/>
    <property type="match status" value="1"/>
</dbReference>
<dbReference type="EC" id="6.3.4.16" evidence="19"/>
<dbReference type="FunFam" id="3.40.50.20:FF:000002">
    <property type="entry name" value="Carbamoyl-phosphate synthase large chain"/>
    <property type="match status" value="1"/>
</dbReference>
<feature type="binding site" evidence="19">
    <location>
        <position position="796"/>
    </location>
    <ligand>
        <name>ATP</name>
        <dbReference type="ChEBI" id="CHEBI:30616"/>
        <label>2</label>
    </ligand>
</feature>
<dbReference type="SUPFAM" id="SSF48108">
    <property type="entry name" value="Carbamoyl phosphate synthetase, large subunit connection domain"/>
    <property type="match status" value="1"/>
</dbReference>
<feature type="binding site" evidence="19">
    <location>
        <position position="797"/>
    </location>
    <ligand>
        <name>ATP</name>
        <dbReference type="ChEBI" id="CHEBI:30616"/>
        <label>2</label>
    </ligand>
</feature>
<dbReference type="PROSITE" id="PS51855">
    <property type="entry name" value="MGS"/>
    <property type="match status" value="1"/>
</dbReference>
<comment type="pathway">
    <text evidence="2 19">Pyrimidine metabolism; UMP biosynthesis via de novo pathway; (S)-dihydroorotate from bicarbonate: step 1/3.</text>
</comment>
<dbReference type="GO" id="GO:0004087">
    <property type="term" value="F:carbamoyl-phosphate synthase (ammonia) activity"/>
    <property type="evidence" value="ECO:0007669"/>
    <property type="project" value="UniProtKB-EC"/>
</dbReference>
<keyword evidence="11 19" id="KW-0067">ATP-binding</keyword>
<dbReference type="AlphaFoldDB" id="T2G7M5"/>
<dbReference type="Pfam" id="PF02786">
    <property type="entry name" value="CPSase_L_D2"/>
    <property type="match status" value="2"/>
</dbReference>
<feature type="binding site" evidence="19">
    <location>
        <position position="215"/>
    </location>
    <ligand>
        <name>ATP</name>
        <dbReference type="ChEBI" id="CHEBI:30616"/>
        <label>1</label>
    </ligand>
</feature>
<dbReference type="PROSITE" id="PS50975">
    <property type="entry name" value="ATP_GRASP"/>
    <property type="match status" value="2"/>
</dbReference>
<dbReference type="Pfam" id="PF25596">
    <property type="entry name" value="CPSase_L_D1"/>
    <property type="match status" value="2"/>
</dbReference>
<dbReference type="HOGENOM" id="CLU_000513_1_0_7"/>
<dbReference type="InterPro" id="IPR005483">
    <property type="entry name" value="CPSase_dom"/>
</dbReference>
<feature type="binding site" evidence="19">
    <location>
        <position position="764"/>
    </location>
    <ligand>
        <name>ATP</name>
        <dbReference type="ChEBI" id="CHEBI:30616"/>
        <label>2</label>
    </ligand>
</feature>
<dbReference type="InterPro" id="IPR016185">
    <property type="entry name" value="PreATP-grasp_dom_sf"/>
</dbReference>
<feature type="binding site" evidence="19">
    <location>
        <position position="301"/>
    </location>
    <ligand>
        <name>Mn(2+)</name>
        <dbReference type="ChEBI" id="CHEBI:29035"/>
        <label>2</label>
    </ligand>
</feature>
<feature type="binding site" evidence="19">
    <location>
        <position position="169"/>
    </location>
    <ligand>
        <name>ATP</name>
        <dbReference type="ChEBI" id="CHEBI:30616"/>
        <label>1</label>
    </ligand>
</feature>
<comment type="domain">
    <text evidence="19">The large subunit is composed of 2 ATP-grasp domains that are involved in binding the 2 ATP molecules needed for carbamoyl phosphate synthesis. The N-terminal ATP-grasp domain (referred to as the carboxyphosphate synthetic component) catalyzes the ATP-dependent phosphorylation of hydrogencarbonate to carboxyphosphate and the subsequent nucleophilic attack by ammonia to form a carbamate intermediate. The C-terminal ATP-grasp domain (referred to as the carbamoyl phosphate synthetic component) then catalyzes the phosphorylation of carbamate with the second ATP to form the end product carbamoyl phosphate. The reactive and unstable enzyme intermediates are sequentially channeled from one active site to the next through the interior of the protein over a distance of at least 96 A.</text>
</comment>
<dbReference type="STRING" id="1121448.DGI_0189"/>
<feature type="binding site" evidence="19">
    <location>
        <position position="851"/>
    </location>
    <ligand>
        <name>Mn(2+)</name>
        <dbReference type="ChEBI" id="CHEBI:29035"/>
        <label>4</label>
    </ligand>
</feature>
<dbReference type="InterPro" id="IPR006275">
    <property type="entry name" value="CPSase_lsu"/>
</dbReference>
<evidence type="ECO:0000256" key="7">
    <source>
        <dbReference type="ARBA" id="ARBA00022605"/>
    </source>
</evidence>
<feature type="domain" description="ATP-grasp" evidence="20">
    <location>
        <begin position="683"/>
        <end position="878"/>
    </location>
</feature>
<evidence type="ECO:0000256" key="5">
    <source>
        <dbReference type="ARBA" id="ARBA00022571"/>
    </source>
</evidence>
<keyword evidence="13 19" id="KW-0665">Pyrimidine biosynthesis</keyword>
<dbReference type="PRINTS" id="PR00098">
    <property type="entry name" value="CPSASE"/>
</dbReference>
<feature type="binding site" evidence="19">
    <location>
        <position position="299"/>
    </location>
    <ligand>
        <name>Mn(2+)</name>
        <dbReference type="ChEBI" id="CHEBI:29035"/>
        <label>1</label>
    </ligand>
</feature>
<evidence type="ECO:0000259" key="21">
    <source>
        <dbReference type="PROSITE" id="PS51855"/>
    </source>
</evidence>
<dbReference type="Gene3D" id="3.40.50.1380">
    <property type="entry name" value="Methylglyoxal synthase-like domain"/>
    <property type="match status" value="1"/>
</dbReference>
<name>T2G7M5_MEGG1</name>
<feature type="binding site" evidence="19">
    <location>
        <position position="837"/>
    </location>
    <ligand>
        <name>ATP</name>
        <dbReference type="ChEBI" id="CHEBI:30616"/>
        <label>2</label>
    </ligand>
</feature>
<dbReference type="PROSITE" id="PS00867">
    <property type="entry name" value="CPSASE_2"/>
    <property type="match status" value="2"/>
</dbReference>
<dbReference type="EC" id="6.3.5.5" evidence="19"/>
<evidence type="ECO:0000256" key="10">
    <source>
        <dbReference type="ARBA" id="ARBA00022741"/>
    </source>
</evidence>
<feature type="binding site" evidence="19">
    <location>
        <position position="301"/>
    </location>
    <ligand>
        <name>Mg(2+)</name>
        <dbReference type="ChEBI" id="CHEBI:18420"/>
        <label>2</label>
    </ligand>
</feature>
<dbReference type="Pfam" id="PF02142">
    <property type="entry name" value="MGS"/>
    <property type="match status" value="1"/>
</dbReference>
<feature type="region of interest" description="Carboxyphosphate synthetic domain" evidence="19">
    <location>
        <begin position="1"/>
        <end position="402"/>
    </location>
</feature>
<evidence type="ECO:0000256" key="3">
    <source>
        <dbReference type="ARBA" id="ARBA00005077"/>
    </source>
</evidence>
<comment type="caution">
    <text evidence="19">Lacks conserved residue(s) required for the propagation of feature annotation.</text>
</comment>
<protein>
    <recommendedName>
        <fullName evidence="19">Carbamoyl phosphate synthase large chain</fullName>
        <ecNumber evidence="19">6.3.4.16</ecNumber>
        <ecNumber evidence="19">6.3.5.5</ecNumber>
    </recommendedName>
    <alternativeName>
        <fullName evidence="19">Carbamoyl phosphate synthetase ammonia chain</fullName>
    </alternativeName>
</protein>
<dbReference type="Proteomes" id="UP000016587">
    <property type="component" value="Chromosome"/>
</dbReference>
<keyword evidence="12" id="KW-0460">Magnesium</keyword>
<dbReference type="Gene3D" id="1.10.1030.10">
    <property type="entry name" value="Carbamoyl-phosphate synthetase, large subunit oligomerisation domain"/>
    <property type="match status" value="1"/>
</dbReference>
<organism evidence="22 23">
    <name type="scientific">Megalodesulfovibrio gigas (strain ATCC 19364 / DSM 1382 / NCIMB 9332 / VKM B-1759)</name>
    <name type="common">Desulfovibrio gigas</name>
    <dbReference type="NCBI Taxonomy" id="1121448"/>
    <lineage>
        <taxon>Bacteria</taxon>
        <taxon>Pseudomonadati</taxon>
        <taxon>Thermodesulfobacteriota</taxon>
        <taxon>Desulfovibrionia</taxon>
        <taxon>Desulfovibrionales</taxon>
        <taxon>Desulfovibrionaceae</taxon>
        <taxon>Megalodesulfovibrio</taxon>
    </lineage>
</organism>
<evidence type="ECO:0000256" key="14">
    <source>
        <dbReference type="ARBA" id="ARBA00023211"/>
    </source>
</evidence>
<dbReference type="FunFam" id="3.30.470.20:FF:000007">
    <property type="entry name" value="Carbamoyl-phosphate synthase large chain"/>
    <property type="match status" value="1"/>
</dbReference>
<dbReference type="InterPro" id="IPR005480">
    <property type="entry name" value="CPSase_lsu_oligo"/>
</dbReference>
<evidence type="ECO:0000256" key="6">
    <source>
        <dbReference type="ARBA" id="ARBA00022598"/>
    </source>
</evidence>
<feature type="binding site" evidence="19">
    <location>
        <position position="241"/>
    </location>
    <ligand>
        <name>ATP</name>
        <dbReference type="ChEBI" id="CHEBI:30616"/>
        <label>1</label>
    </ligand>
</feature>
<gene>
    <name evidence="19" type="primary">carB</name>
    <name evidence="22" type="ORF">DGI_0189</name>
</gene>
<evidence type="ECO:0000256" key="15">
    <source>
        <dbReference type="ARBA" id="ARBA00047359"/>
    </source>
</evidence>
<dbReference type="PANTHER" id="PTHR11405">
    <property type="entry name" value="CARBAMOYLTRANSFERASE FAMILY MEMBER"/>
    <property type="match status" value="1"/>
</dbReference>
<keyword evidence="10 19" id="KW-0547">Nucleotide-binding</keyword>
<feature type="binding site" evidence="19">
    <location>
        <position position="851"/>
    </location>
    <ligand>
        <name>Mg(2+)</name>
        <dbReference type="ChEBI" id="CHEBI:18420"/>
        <label>4</label>
    </ligand>
</feature>
<feature type="binding site" evidence="19">
    <location>
        <position position="762"/>
    </location>
    <ligand>
        <name>ATP</name>
        <dbReference type="ChEBI" id="CHEBI:30616"/>
        <label>2</label>
    </ligand>
</feature>
<evidence type="ECO:0000256" key="16">
    <source>
        <dbReference type="ARBA" id="ARBA00048816"/>
    </source>
</evidence>
<feature type="binding site" evidence="19">
    <location>
        <position position="849"/>
    </location>
    <ligand>
        <name>Mn(2+)</name>
        <dbReference type="ChEBI" id="CHEBI:29035"/>
        <label>4</label>
    </ligand>
</feature>
<dbReference type="GO" id="GO:0006541">
    <property type="term" value="P:glutamine metabolic process"/>
    <property type="evidence" value="ECO:0007669"/>
    <property type="project" value="TreeGrafter"/>
</dbReference>
<dbReference type="InterPro" id="IPR011607">
    <property type="entry name" value="MGS-like_dom"/>
</dbReference>
<dbReference type="RefSeq" id="WP_021758716.1">
    <property type="nucleotide sequence ID" value="NC_022444.1"/>
</dbReference>
<keyword evidence="6 19" id="KW-0436">Ligase</keyword>
<evidence type="ECO:0000256" key="18">
    <source>
        <dbReference type="ARBA" id="ARBA00062056"/>
    </source>
</evidence>
<keyword evidence="14" id="KW-0464">Manganese</keyword>
<keyword evidence="7 19" id="KW-0028">Amino-acid biosynthesis</keyword>
<feature type="binding site" evidence="19">
    <location>
        <position position="769"/>
    </location>
    <ligand>
        <name>ATP</name>
        <dbReference type="ChEBI" id="CHEBI:30616"/>
        <label>2</label>
    </ligand>
</feature>
<feature type="binding site" evidence="19">
    <location>
        <position position="299"/>
    </location>
    <ligand>
        <name>Mg(2+)</name>
        <dbReference type="ChEBI" id="CHEBI:18420"/>
        <label>2</label>
    </ligand>
</feature>
<feature type="binding site" evidence="19">
    <location>
        <position position="210"/>
    </location>
    <ligand>
        <name>ATP</name>
        <dbReference type="ChEBI" id="CHEBI:30616"/>
        <label>1</label>
    </ligand>
</feature>
<feature type="binding site" evidence="19">
    <location>
        <position position="285"/>
    </location>
    <ligand>
        <name>Mn(2+)</name>
        <dbReference type="ChEBI" id="CHEBI:29035"/>
        <label>1</label>
    </ligand>
</feature>
<feature type="binding site" evidence="19">
    <location>
        <position position="176"/>
    </location>
    <ligand>
        <name>ATP</name>
        <dbReference type="ChEBI" id="CHEBI:30616"/>
        <label>1</label>
    </ligand>
</feature>
<dbReference type="SUPFAM" id="SSF56059">
    <property type="entry name" value="Glutathione synthetase ATP-binding domain-like"/>
    <property type="match status" value="2"/>
</dbReference>
<feature type="domain" description="ATP-grasp" evidence="20">
    <location>
        <begin position="133"/>
        <end position="328"/>
    </location>
</feature>
<keyword evidence="8" id="KW-0479">Metal-binding</keyword>
<feature type="binding site" evidence="19">
    <location>
        <position position="129"/>
    </location>
    <ligand>
        <name>ATP</name>
        <dbReference type="ChEBI" id="CHEBI:30616"/>
        <label>1</label>
    </ligand>
</feature>
<evidence type="ECO:0000256" key="8">
    <source>
        <dbReference type="ARBA" id="ARBA00022723"/>
    </source>
</evidence>
<dbReference type="Gene3D" id="3.40.50.20">
    <property type="match status" value="2"/>
</dbReference>
<feature type="binding site" evidence="19">
    <location>
        <position position="719"/>
    </location>
    <ligand>
        <name>ATP</name>
        <dbReference type="ChEBI" id="CHEBI:30616"/>
        <label>2</label>
    </ligand>
</feature>
<dbReference type="eggNOG" id="COG0458">
    <property type="taxonomic scope" value="Bacteria"/>
</dbReference>
<reference evidence="23" key="2">
    <citation type="submission" date="2013-07" db="EMBL/GenBank/DDBJ databases">
        <authorList>
            <person name="Morais-Silva F.O."/>
            <person name="Rezende A.M."/>
            <person name="Pimentel C."/>
            <person name="Resende D.M."/>
            <person name="Santos C.I."/>
            <person name="Clemente C."/>
            <person name="de Oliveira L.M."/>
            <person name="da Silva S.M."/>
            <person name="Costa D.A."/>
            <person name="Varela-Raposo A."/>
            <person name="Horacio E.C.A."/>
            <person name="Matos M."/>
            <person name="Flores O."/>
            <person name="Ruiz J.C."/>
            <person name="Rodrigues-Pousada C."/>
        </authorList>
    </citation>
    <scope>NUCLEOTIDE SEQUENCE [LARGE SCALE GENOMIC DNA]</scope>
    <source>
        <strain evidence="23">ATCC 19364 / DSM 1382 / NCIMB 9332 / VKM B-1759</strain>
    </source>
</reference>
<feature type="binding site" evidence="19">
    <location>
        <position position="299"/>
    </location>
    <ligand>
        <name>ATP</name>
        <dbReference type="ChEBI" id="CHEBI:30616"/>
        <label>1</label>
    </ligand>
</feature>
<dbReference type="GO" id="GO:0006526">
    <property type="term" value="P:L-arginine biosynthetic process"/>
    <property type="evidence" value="ECO:0007669"/>
    <property type="project" value="UniProtKB-UniRule"/>
</dbReference>
<feature type="binding site" evidence="19">
    <location>
        <position position="299"/>
    </location>
    <ligand>
        <name>Mn(2+)</name>
        <dbReference type="ChEBI" id="CHEBI:29035"/>
        <label>2</label>
    </ligand>
</feature>
<keyword evidence="5 19" id="KW-0055">Arginine biosynthesis</keyword>
<evidence type="ECO:0000259" key="20">
    <source>
        <dbReference type="PROSITE" id="PS50975"/>
    </source>
</evidence>
<dbReference type="InterPro" id="IPR033937">
    <property type="entry name" value="MGS_CPS_CarB"/>
</dbReference>
<feature type="binding site" evidence="19">
    <location>
        <position position="243"/>
    </location>
    <ligand>
        <name>ATP</name>
        <dbReference type="ChEBI" id="CHEBI:30616"/>
        <label>1</label>
    </ligand>
</feature>
<comment type="function">
    <text evidence="17 19">Large subunit of the glutamine-dependent carbamoyl phosphate synthetase (CPSase). CPSase catalyzes the formation of carbamoyl phosphate from the ammonia moiety of glutamine, carbonate, and phosphate donated by ATP, constituting the first step of 2 biosynthetic pathways, one leading to arginine and/or urea and the other to pyrimidine nucleotides. The large subunit (synthetase) binds the substrates ammonia (free or transferred from glutamine from the small subunit), hydrogencarbonate and ATP and carries out an ATP-coupled ligase reaction, activating hydrogencarbonate by forming carboxy phosphate which reacts with ammonia to form carbamoyl phosphate.</text>
</comment>
<dbReference type="GO" id="GO:0046872">
    <property type="term" value="F:metal ion binding"/>
    <property type="evidence" value="ECO:0007669"/>
    <property type="project" value="UniProtKB-KW"/>
</dbReference>
<dbReference type="GO" id="GO:0004088">
    <property type="term" value="F:carbamoyl-phosphate synthase (glutamine-hydrolyzing) activity"/>
    <property type="evidence" value="ECO:0007669"/>
    <property type="project" value="UniProtKB-UniRule"/>
</dbReference>
<proteinExistence type="inferred from homology"/>
<comment type="cofactor">
    <cofactor evidence="19">
        <name>Mg(2+)</name>
        <dbReference type="ChEBI" id="CHEBI:18420"/>
    </cofactor>
    <cofactor evidence="19">
        <name>Mn(2+)</name>
        <dbReference type="ChEBI" id="CHEBI:29035"/>
    </cofactor>
    <text evidence="19">Binds 4 Mg(2+) or Mn(2+) ions per subunit.</text>
</comment>
<feature type="binding site" evidence="19">
    <location>
        <position position="175"/>
    </location>
    <ligand>
        <name>ATP</name>
        <dbReference type="ChEBI" id="CHEBI:30616"/>
        <label>1</label>
    </ligand>
</feature>
<keyword evidence="9 19" id="KW-0677">Repeat</keyword>
<dbReference type="InterPro" id="IPR058047">
    <property type="entry name" value="CPSase_preATP-grasp"/>
</dbReference>
<reference evidence="22 23" key="1">
    <citation type="journal article" date="2013" name="J. Bacteriol.">
        <title>Roles of HynAB and Ech, the only two hydrogenases found in the model sulfate reducer Desulfovibrio gigas.</title>
        <authorList>
            <person name="Morais-Silva F.O."/>
            <person name="Santos C.I."/>
            <person name="Rodrigues R."/>
            <person name="Pereira I.A."/>
            <person name="Rodrigues-Pousada C."/>
        </authorList>
    </citation>
    <scope>NUCLEOTIDE SEQUENCE [LARGE SCALE GENOMIC DNA]</scope>
    <source>
        <strain evidence="23">ATCC 19364 / DSM 1382 / NCIMB 9332 / VKM B-1759</strain>
    </source>
</reference>
<dbReference type="NCBIfam" id="TIGR01369">
    <property type="entry name" value="CPSaseII_lrg"/>
    <property type="match status" value="1"/>
</dbReference>
<dbReference type="UniPathway" id="UPA00068">
    <property type="reaction ID" value="UER00171"/>
</dbReference>
<evidence type="ECO:0000313" key="23">
    <source>
        <dbReference type="Proteomes" id="UP000016587"/>
    </source>
</evidence>
<accession>T2G7M5</accession>
<evidence type="ECO:0000256" key="2">
    <source>
        <dbReference type="ARBA" id="ARBA00004812"/>
    </source>
</evidence>
<sequence length="1082" mass="117874">MPKRTDIKKIMLIGSGPIVIGQACEFDYSGTQACKALREEGYEVVLVNSNPATIMTDPGLAHRTYVEPIDPETVAAIIAKERPDALLPTLGGQTGLNTALAVAEMGVLEQYGVELIGATREAIEKAESRDLFRQAMANIGLKVPVSGIARSMDDVRRLGSEMPFPIIVRPAFTMGGTGGGIAYNMEDLEAICRHGLAASLKSEIMLEESVLGWKEFELEVMRDKNNNCVIICSIENLDPMGVHTGDSVTVAPAQTLTDREYQKMRDAAIAIMGEIGVETGGSNVQFAINPANGDMVIIEMNPRVSRSSALASKATGFPIAKIAAKLAVGYTLDELPNDITRETMASFEPSIDYCVVKIPRFTFEKFPGSQDSLTTSMKSVGEAMSIGRTFKEALQKGLRSLEIGVPGLGKEFCGCAVDKEDILAKIRTPNSRRLLQLRLALKAGLSVEEIHDATKVDPWFLRQFQDLLKVEEELKAFALGGRIHAADPACIALLRKAKEHGYSDRQLATIWKRDPLDIRQLRKEAGVLPTYYLVDTCAAEFEAYTPYYYSTYETGQELNTGTNRKVVILGGGPNRIGQGIEFDYCCCHAAFALKEMGLDAIMVNSNPETVSTDYDTSTRLYFEPLTLEDALNIIDVEKPEGVIVQFGGQTPLNLAVPLKRAGAPILGTDPDSIDRAEDRERFQHMLVKLGLTQPPNGIAFSAEEAKRIARDITYPVVVRPSYVLGGRAMEIVYSDEDLDTYFREALGVSGGRVKENPILVDKFLENAIEFDVDALSDGTDTYVAGIMEHIEEAGIHSGDSACVLPPHTVGSDIIEEIERQTIALARELNVIGLMNIQFALKDGVLFILEVNPRASRTAPFVSKATGVPLPRLATMVMMGKTLKELDPWSMRKGGHVAVKESVLPFHRFPGVDVLLGPEMRSTGEVMGIDSTFGLAYMKSQLAASNRLPSQGKVFISVSDKDKPGIVEPARILKDLGCTILATRGTAEHLKAHGVPCESVLKVYEGRPNITDQIKNREIALAINTVSGKKSIHDSKILRQTTLLYGVPYTTTLAGAKAVALAMKERSGATLGVKSLQEYYDLA</sequence>
<dbReference type="GO" id="GO:0044205">
    <property type="term" value="P:'de novo' UMP biosynthetic process"/>
    <property type="evidence" value="ECO:0007669"/>
    <property type="project" value="UniProtKB-UniRule"/>
</dbReference>
<dbReference type="PROSITE" id="PS00866">
    <property type="entry name" value="CPSASE_1"/>
    <property type="match status" value="2"/>
</dbReference>
<comment type="subunit">
    <text evidence="18 19">Composed of two chains; the small (or glutamine) chain promotes the hydrolysis of glutamine to ammonia, which is used by the large (or ammonia) chain to synthesize carbamoyl phosphate. Tetramer of heterodimers (alpha,beta)4.</text>
</comment>
<dbReference type="KEGG" id="dgg:DGI_0189"/>
<evidence type="ECO:0000256" key="12">
    <source>
        <dbReference type="ARBA" id="ARBA00022842"/>
    </source>
</evidence>